<evidence type="ECO:0000313" key="4">
    <source>
        <dbReference type="Proteomes" id="UP000070255"/>
    </source>
</evidence>
<sequence>MDASQTEIFSALFSPTAFSEVFTSRFARARSKGIDRLSGFQFAQRSVVALTVTSYKCVNGSFRFSPYLEALKLKGRGKAPRVVGIPTIRDRVVLHQLNAFLKTVFPECIPANIANGYVRQIAADIPLRAPNETFVYGGDIKNFYDAIPRERMVKVLEKRITVPAALDLIRRAIATPTVTKNSSRTRRSTGGLERGVPQGLSISNLLAAIYLHSVDAEMRRSFNVSYFRYVDDILIYGARNDVEKAKASLKARLQRRGLSLHAAGSGKAHFAALEEPFGYLGYLFNSPTITVRESTVERLLHSLSAQFSSFSHNKDRRLEKHAYLNIERLKEIFLLELNDRITGAISENQRFGWIAFFSQINDLTLLHRLDNAVSAMFERLPEFDRRSPPGLKRFARAFFEIKYRPNGSYVRNYDTNDTPVRMLQFLVERGRVAPTEMLTDQQIANRYQSYLARALAAMHADEGFAY</sequence>
<keyword evidence="4" id="KW-1185">Reference proteome</keyword>
<comment type="caution">
    <text evidence="3">The sequence shown here is derived from an EMBL/GenBank/DDBJ whole genome shotgun (WGS) entry which is preliminary data.</text>
</comment>
<organism evidence="3 4">
    <name type="scientific">Burkholderia savannae</name>
    <dbReference type="NCBI Taxonomy" id="1637837"/>
    <lineage>
        <taxon>Bacteria</taxon>
        <taxon>Pseudomonadati</taxon>
        <taxon>Pseudomonadota</taxon>
        <taxon>Betaproteobacteria</taxon>
        <taxon>Burkholderiales</taxon>
        <taxon>Burkholderiaceae</taxon>
        <taxon>Burkholderia</taxon>
        <taxon>pseudomallei group</taxon>
    </lineage>
</organism>
<dbReference type="RefSeq" id="WP_060821703.1">
    <property type="nucleotide sequence ID" value="NZ_LNJQ01000001.1"/>
</dbReference>
<proteinExistence type="inferred from homology"/>
<accession>A0ABR5TCD6</accession>
<reference evidence="3 4" key="1">
    <citation type="submission" date="2015-11" db="EMBL/GenBank/DDBJ databases">
        <authorList>
            <person name="Sahl J."/>
            <person name="Wagner D."/>
            <person name="Keim P."/>
        </authorList>
    </citation>
    <scope>NUCLEOTIDE SEQUENCE [LARGE SCALE GENOMIC DNA]</scope>
    <source>
        <strain evidence="3 4">BDU18</strain>
    </source>
</reference>
<name>A0ABR5TCD6_9BURK</name>
<evidence type="ECO:0000256" key="1">
    <source>
        <dbReference type="ARBA" id="ARBA00034120"/>
    </source>
</evidence>
<dbReference type="InterPro" id="IPR043502">
    <property type="entry name" value="DNA/RNA_pol_sf"/>
</dbReference>
<dbReference type="SUPFAM" id="SSF56672">
    <property type="entry name" value="DNA/RNA polymerases"/>
    <property type="match status" value="1"/>
</dbReference>
<evidence type="ECO:0000313" key="3">
    <source>
        <dbReference type="EMBL" id="KWZ42668.1"/>
    </source>
</evidence>
<dbReference type="Pfam" id="PF00078">
    <property type="entry name" value="RVT_1"/>
    <property type="match status" value="1"/>
</dbReference>
<evidence type="ECO:0000259" key="2">
    <source>
        <dbReference type="PROSITE" id="PS50878"/>
    </source>
</evidence>
<dbReference type="PANTHER" id="PTHR34047">
    <property type="entry name" value="NUCLEAR INTRON MATURASE 1, MITOCHONDRIAL-RELATED"/>
    <property type="match status" value="1"/>
</dbReference>
<dbReference type="Proteomes" id="UP000070255">
    <property type="component" value="Unassembled WGS sequence"/>
</dbReference>
<gene>
    <name evidence="3" type="ORF">WS72_07150</name>
</gene>
<dbReference type="PROSITE" id="PS50878">
    <property type="entry name" value="RT_POL"/>
    <property type="match status" value="1"/>
</dbReference>
<comment type="similarity">
    <text evidence="1">Belongs to the bacterial reverse transcriptase family.</text>
</comment>
<dbReference type="EMBL" id="LNJQ01000001">
    <property type="protein sequence ID" value="KWZ42668.1"/>
    <property type="molecule type" value="Genomic_DNA"/>
</dbReference>
<feature type="domain" description="Reverse transcriptase" evidence="2">
    <location>
        <begin position="1"/>
        <end position="284"/>
    </location>
</feature>
<dbReference type="InterPro" id="IPR000477">
    <property type="entry name" value="RT_dom"/>
</dbReference>
<dbReference type="CDD" id="cd01651">
    <property type="entry name" value="RT_G2_intron"/>
    <property type="match status" value="1"/>
</dbReference>
<dbReference type="Gene3D" id="3.30.70.270">
    <property type="match status" value="1"/>
</dbReference>
<dbReference type="InterPro" id="IPR051083">
    <property type="entry name" value="GrpII_Intron_Splice-Mob/Def"/>
</dbReference>
<dbReference type="InterPro" id="IPR043128">
    <property type="entry name" value="Rev_trsase/Diguanyl_cyclase"/>
</dbReference>
<dbReference type="PANTHER" id="PTHR34047:SF8">
    <property type="entry name" value="PROTEIN YKFC"/>
    <property type="match status" value="1"/>
</dbReference>
<protein>
    <submittedName>
        <fullName evidence="3">Maturase</fullName>
    </submittedName>
</protein>